<evidence type="ECO:0000256" key="13">
    <source>
        <dbReference type="PIRSR" id="PIRSR601191-1"/>
    </source>
</evidence>
<evidence type="ECO:0000256" key="1">
    <source>
        <dbReference type="ARBA" id="ARBA00004147"/>
    </source>
</evidence>
<evidence type="ECO:0000256" key="6">
    <source>
        <dbReference type="ARBA" id="ARBA00022722"/>
    </source>
</evidence>
<name>A0A858NEU7_9VIRU</name>
<evidence type="ECO:0000256" key="3">
    <source>
        <dbReference type="ARBA" id="ARBA00022679"/>
    </source>
</evidence>
<keyword evidence="6" id="KW-0540">Nuclease</keyword>
<keyword evidence="7 14" id="KW-0479">Metal-binding</keyword>
<dbReference type="GO" id="GO:0046872">
    <property type="term" value="F:metal ion binding"/>
    <property type="evidence" value="ECO:0007669"/>
    <property type="project" value="UniProtKB-KW"/>
</dbReference>
<evidence type="ECO:0000259" key="15">
    <source>
        <dbReference type="PROSITE" id="PS52020"/>
    </source>
</evidence>
<dbReference type="PRINTS" id="PR00228">
    <property type="entry name" value="GEMCOATCLVL1"/>
</dbReference>
<dbReference type="GO" id="GO:0042025">
    <property type="term" value="C:host cell nucleus"/>
    <property type="evidence" value="ECO:0007669"/>
    <property type="project" value="UniProtKB-SubCell"/>
</dbReference>
<feature type="active site" description="For DNA cleavage activity" evidence="13">
    <location>
        <position position="94"/>
    </location>
</feature>
<sequence length="305" mass="35618">MSPGQFRFDAKNVFLTYANSGDLTKERLRDFLLEDLGCRWFHISRESHGDGRPHLHAYAGWDGRHRSRDERHFDCDGQHPNVTVPRNVGDVRKYISKDGDFLTNCDGPDFDRDSDVADSWGELLTAETREAFMDGARRKRPRDYVLSYERLEYFCDKHFGRENLSNYTGRERASFCEPLPLERWRPKALSLVGGTRLGKTEWARSLGSATYMCNLFNLDEWDDKTDTIILDDIDFKFFPSWKAFFGSQKQFSVTDKYRHKQRVMGKLCIWLCNHANDPRGHLSGTELSWYLENVETVEITLPLFN</sequence>
<dbReference type="GO" id="GO:0016787">
    <property type="term" value="F:hydrolase activity"/>
    <property type="evidence" value="ECO:0007669"/>
    <property type="project" value="UniProtKB-KW"/>
</dbReference>
<organism evidence="16">
    <name type="scientific">Genomoviridae sp</name>
    <dbReference type="NCBI Taxonomy" id="2202565"/>
    <lineage>
        <taxon>Viruses</taxon>
        <taxon>Monodnaviria</taxon>
        <taxon>Shotokuvirae</taxon>
        <taxon>Cressdnaviricota</taxon>
        <taxon>Repensiviricetes</taxon>
        <taxon>Geplafuvirales</taxon>
        <taxon>Genomoviridae</taxon>
    </lineage>
</organism>
<dbReference type="GO" id="GO:0000166">
    <property type="term" value="F:nucleotide binding"/>
    <property type="evidence" value="ECO:0007669"/>
    <property type="project" value="UniProtKB-KW"/>
</dbReference>
<evidence type="ECO:0000256" key="2">
    <source>
        <dbReference type="ARBA" id="ARBA00022562"/>
    </source>
</evidence>
<feature type="binding site" evidence="14">
    <location>
        <position position="46"/>
    </location>
    <ligand>
        <name>a divalent metal cation</name>
        <dbReference type="ChEBI" id="CHEBI:60240"/>
    </ligand>
</feature>
<evidence type="ECO:0000256" key="14">
    <source>
        <dbReference type="PIRSR" id="PIRSR601191-2"/>
    </source>
</evidence>
<feature type="binding site" evidence="14">
    <location>
        <position position="56"/>
    </location>
    <ligand>
        <name>a divalent metal cation</name>
        <dbReference type="ChEBI" id="CHEBI:60240"/>
    </ligand>
</feature>
<evidence type="ECO:0000256" key="5">
    <source>
        <dbReference type="ARBA" id="ARBA00022705"/>
    </source>
</evidence>
<keyword evidence="10" id="KW-0378">Hydrolase</keyword>
<feature type="binding site" evidence="14">
    <location>
        <position position="54"/>
    </location>
    <ligand>
        <name>a divalent metal cation</name>
        <dbReference type="ChEBI" id="CHEBI:60240"/>
    </ligand>
</feature>
<comment type="subcellular location">
    <subcellularLocation>
        <location evidence="1">Host nucleus</location>
    </subcellularLocation>
</comment>
<comment type="cofactor">
    <cofactor evidence="14">
        <name>Mg(2+)</name>
        <dbReference type="ChEBI" id="CHEBI:18420"/>
    </cofactor>
    <cofactor evidence="14">
        <name>Mn(2+)</name>
        <dbReference type="ChEBI" id="CHEBI:29035"/>
    </cofactor>
    <text evidence="14">Divalent metal cations, possibly Mg(2+) or Mn(2+).</text>
</comment>
<evidence type="ECO:0000256" key="12">
    <source>
        <dbReference type="ARBA" id="ARBA00023125"/>
    </source>
</evidence>
<proteinExistence type="predicted"/>
<dbReference type="GO" id="GO:0003677">
    <property type="term" value="F:DNA binding"/>
    <property type="evidence" value="ECO:0007669"/>
    <property type="project" value="UniProtKB-KW"/>
</dbReference>
<feature type="binding site" evidence="14">
    <location>
        <position position="98"/>
    </location>
    <ligand>
        <name>a divalent metal cation</name>
        <dbReference type="ChEBI" id="CHEBI:60240"/>
    </ligand>
</feature>
<keyword evidence="5" id="KW-0235">DNA replication</keyword>
<evidence type="ECO:0000256" key="7">
    <source>
        <dbReference type="ARBA" id="ARBA00022723"/>
    </source>
</evidence>
<keyword evidence="9" id="KW-0255">Endonuclease</keyword>
<dbReference type="SUPFAM" id="SSF55464">
    <property type="entry name" value="Origin of replication-binding domain, RBD-like"/>
    <property type="match status" value="1"/>
</dbReference>
<evidence type="ECO:0000256" key="11">
    <source>
        <dbReference type="ARBA" id="ARBA00023124"/>
    </source>
</evidence>
<dbReference type="GO" id="GO:0005198">
    <property type="term" value="F:structural molecule activity"/>
    <property type="evidence" value="ECO:0007669"/>
    <property type="project" value="InterPro"/>
</dbReference>
<keyword evidence="8" id="KW-0547">Nucleotide-binding</keyword>
<keyword evidence="2" id="KW-1048">Host nucleus</keyword>
<dbReference type="InterPro" id="IPR049912">
    <property type="entry name" value="CRESS_DNA_REP"/>
</dbReference>
<reference evidence="16" key="1">
    <citation type="submission" date="2020-04" db="EMBL/GenBank/DDBJ databases">
        <title>Genomes of microviruses in a sewage oxidation pond.</title>
        <authorList>
            <person name="Schreck J."/>
            <person name="Kraberger S."/>
            <person name="Scotch M."/>
            <person name="Halden R.U."/>
            <person name="Varsani A."/>
        </authorList>
    </citation>
    <scope>NUCLEOTIDE SEQUENCE</scope>
    <source>
        <strain evidence="16">6538_332</strain>
    </source>
</reference>
<evidence type="ECO:0000256" key="4">
    <source>
        <dbReference type="ARBA" id="ARBA00022695"/>
    </source>
</evidence>
<evidence type="ECO:0000256" key="10">
    <source>
        <dbReference type="ARBA" id="ARBA00022801"/>
    </source>
</evidence>
<evidence type="ECO:0000256" key="8">
    <source>
        <dbReference type="ARBA" id="ARBA00022741"/>
    </source>
</evidence>
<accession>A0A858NEU7</accession>
<dbReference type="PRINTS" id="PR00227">
    <property type="entry name" value="GEMCOATAL1"/>
</dbReference>
<dbReference type="GO" id="GO:0004519">
    <property type="term" value="F:endonuclease activity"/>
    <property type="evidence" value="ECO:0007669"/>
    <property type="project" value="UniProtKB-KW"/>
</dbReference>
<dbReference type="EMBL" id="MT309820">
    <property type="protein sequence ID" value="QJB18560.1"/>
    <property type="molecule type" value="Genomic_DNA"/>
</dbReference>
<keyword evidence="3" id="KW-0808">Transferase</keyword>
<dbReference type="Pfam" id="PF00799">
    <property type="entry name" value="Gemini_AL1"/>
    <property type="match status" value="1"/>
</dbReference>
<evidence type="ECO:0000313" key="16">
    <source>
        <dbReference type="EMBL" id="QJB18560.1"/>
    </source>
</evidence>
<dbReference type="InterPro" id="IPR001301">
    <property type="entry name" value="Gemini_AL1_CLV"/>
</dbReference>
<evidence type="ECO:0000256" key="9">
    <source>
        <dbReference type="ARBA" id="ARBA00022759"/>
    </source>
</evidence>
<dbReference type="InterPro" id="IPR001191">
    <property type="entry name" value="Gemini_AL1_REP"/>
</dbReference>
<dbReference type="GO" id="GO:0006260">
    <property type="term" value="P:DNA replication"/>
    <property type="evidence" value="ECO:0007669"/>
    <property type="project" value="UniProtKB-KW"/>
</dbReference>
<dbReference type="GO" id="GO:0016779">
    <property type="term" value="F:nucleotidyltransferase activity"/>
    <property type="evidence" value="ECO:0007669"/>
    <property type="project" value="UniProtKB-KW"/>
</dbReference>
<keyword evidence="12" id="KW-0238">DNA-binding</keyword>
<protein>
    <submittedName>
        <fullName evidence="16">Replication-associated protein</fullName>
    </submittedName>
</protein>
<keyword evidence="4" id="KW-0548">Nucleotidyltransferase</keyword>
<keyword evidence="11" id="KW-0190">Covalent protein-DNA linkage</keyword>
<dbReference type="PROSITE" id="PS52020">
    <property type="entry name" value="CRESS_DNA_REP"/>
    <property type="match status" value="1"/>
</dbReference>
<feature type="domain" description="CRESS-DNA virus Rep endonuclease" evidence="15">
    <location>
        <begin position="7"/>
        <end position="109"/>
    </location>
</feature>
<dbReference type="Gene3D" id="3.40.1310.20">
    <property type="match status" value="1"/>
</dbReference>